<organism evidence="1 2">
    <name type="scientific">Bacillus phage Riley</name>
    <dbReference type="NCBI Taxonomy" id="1486662"/>
    <lineage>
        <taxon>Viruses</taxon>
        <taxon>Duplodnaviria</taxon>
        <taxon>Heunggongvirae</taxon>
        <taxon>Uroviricota</taxon>
        <taxon>Caudoviricetes</taxon>
        <taxon>Herelleviridae</taxon>
        <taxon>Bastillevirinae</taxon>
        <taxon>Bequatrovirus</taxon>
        <taxon>Bequatrovirus riley</taxon>
    </lineage>
</organism>
<evidence type="ECO:0000313" key="2">
    <source>
        <dbReference type="Proteomes" id="UP000028561"/>
    </source>
</evidence>
<reference evidence="1 2" key="2">
    <citation type="journal article" date="2016" name="Virology (Lond)">
        <title>Genomic characterization and comparison of seven Myoviridae bacteriophage infecting Bacillus thuringiensis.</title>
        <authorList>
            <person name="Sauder A.B."/>
            <person name="Quinn M.R."/>
            <person name="Brouillette A."/>
            <person name="Caruso S."/>
            <person name="Cresawn S."/>
            <person name="Erill I."/>
            <person name="Lewis L."/>
            <person name="Loesser-Casey K."/>
            <person name="Pate M."/>
            <person name="Scott C."/>
            <person name="Stockwell S."/>
            <person name="Temple L."/>
        </authorList>
    </citation>
    <scope>NUCLEOTIDE SEQUENCE [LARGE SCALE GENOMIC DNA]</scope>
</reference>
<keyword evidence="2" id="KW-1185">Reference proteome</keyword>
<dbReference type="KEGG" id="vg:20283257"/>
<sequence length="80" mass="9249">MLTLEEKKEISKGFGLKVNEVEEMITKGEIDMYKSYSMFFYDMHENKSRDDLISLLESGETALDNLEYCTLSSGKVAYIF</sequence>
<proteinExistence type="predicted"/>
<dbReference type="GeneID" id="20283257"/>
<accession>A0A075M4V5</accession>
<dbReference type="EMBL" id="KJ489402">
    <property type="protein sequence ID" value="AIF72146.1"/>
    <property type="molecule type" value="Genomic_DNA"/>
</dbReference>
<reference evidence="2" key="1">
    <citation type="submission" date="2014-09" db="EMBL/GenBank/DDBJ databases">
        <title>Genomic characterization and comparison of seven Myoviridae bacteriophage infecting Bacillus thuringiensis.</title>
        <authorList>
            <person name="Sauder A.B."/>
            <person name="McKenzie Q.R."/>
            <person name="Temple L.M."/>
            <person name="Alexis B.K."/>
            <person name="Al-Atrache Z."/>
            <person name="Lewis L.O."/>
            <person name="Loesser-Casey K.E."/>
            <person name="Mitchell K.J."/>
        </authorList>
    </citation>
    <scope>NUCLEOTIDE SEQUENCE [LARGE SCALE GENOMIC DNA]</scope>
</reference>
<dbReference type="Proteomes" id="UP000028561">
    <property type="component" value="Segment"/>
</dbReference>
<dbReference type="RefSeq" id="YP_009056035.1">
    <property type="nucleotide sequence ID" value="NC_024788.1"/>
</dbReference>
<evidence type="ECO:0000313" key="1">
    <source>
        <dbReference type="EMBL" id="AIF72146.1"/>
    </source>
</evidence>
<protein>
    <submittedName>
        <fullName evidence="1">Uncharacterized protein</fullName>
    </submittedName>
</protein>
<name>A0A075M4V5_9CAUD</name>